<protein>
    <recommendedName>
        <fullName evidence="5">Outer membrane protein beta-barrel domain-containing protein</fullName>
    </recommendedName>
</protein>
<feature type="transmembrane region" description="Helical" evidence="2">
    <location>
        <begin position="48"/>
        <end position="70"/>
    </location>
</feature>
<evidence type="ECO:0000256" key="2">
    <source>
        <dbReference type="SAM" id="Phobius"/>
    </source>
</evidence>
<evidence type="ECO:0000313" key="3">
    <source>
        <dbReference type="EMBL" id="SEK72046.1"/>
    </source>
</evidence>
<evidence type="ECO:0000256" key="1">
    <source>
        <dbReference type="SAM" id="MobiDB-lite"/>
    </source>
</evidence>
<evidence type="ECO:0000313" key="4">
    <source>
        <dbReference type="Proteomes" id="UP000198521"/>
    </source>
</evidence>
<feature type="compositionally biased region" description="Basic and acidic residues" evidence="1">
    <location>
        <begin position="142"/>
        <end position="154"/>
    </location>
</feature>
<keyword evidence="4" id="KW-1185">Reference proteome</keyword>
<dbReference type="SUPFAM" id="SSF56925">
    <property type="entry name" value="OMPA-like"/>
    <property type="match status" value="1"/>
</dbReference>
<name>A0A1H7JBZ7_AQUAM</name>
<dbReference type="Proteomes" id="UP000198521">
    <property type="component" value="Unassembled WGS sequence"/>
</dbReference>
<keyword evidence="2" id="KW-0812">Transmembrane</keyword>
<proteinExistence type="predicted"/>
<accession>A0A1H7JBZ7</accession>
<organism evidence="3 4">
    <name type="scientific">Aquimarina amphilecti</name>
    <dbReference type="NCBI Taxonomy" id="1038014"/>
    <lineage>
        <taxon>Bacteria</taxon>
        <taxon>Pseudomonadati</taxon>
        <taxon>Bacteroidota</taxon>
        <taxon>Flavobacteriia</taxon>
        <taxon>Flavobacteriales</taxon>
        <taxon>Flavobacteriaceae</taxon>
        <taxon>Aquimarina</taxon>
    </lineage>
</organism>
<feature type="region of interest" description="Disordered" evidence="1">
    <location>
        <begin position="90"/>
        <end position="176"/>
    </location>
</feature>
<feature type="compositionally biased region" description="Polar residues" evidence="1">
    <location>
        <begin position="109"/>
        <end position="141"/>
    </location>
</feature>
<gene>
    <name evidence="3" type="ORF">SAMN04487910_0944</name>
</gene>
<reference evidence="3 4" key="1">
    <citation type="submission" date="2016-10" db="EMBL/GenBank/DDBJ databases">
        <authorList>
            <person name="de Groot N.N."/>
        </authorList>
    </citation>
    <scope>NUCLEOTIDE SEQUENCE [LARGE SCALE GENOMIC DNA]</scope>
    <source>
        <strain evidence="3 4">DSM 25232</strain>
    </source>
</reference>
<dbReference type="AlphaFoldDB" id="A0A1H7JBZ7"/>
<evidence type="ECO:0008006" key="5">
    <source>
        <dbReference type="Google" id="ProtNLM"/>
    </source>
</evidence>
<keyword evidence="2" id="KW-0472">Membrane</keyword>
<feature type="compositionally biased region" description="Polar residues" evidence="1">
    <location>
        <begin position="155"/>
        <end position="168"/>
    </location>
</feature>
<dbReference type="STRING" id="1038014.SAMN04487910_0944"/>
<keyword evidence="2" id="KW-1133">Transmembrane helix</keyword>
<dbReference type="EMBL" id="FOAB01000002">
    <property type="protein sequence ID" value="SEK72046.1"/>
    <property type="molecule type" value="Genomic_DNA"/>
</dbReference>
<sequence length="569" mass="63584">MKMSDKKNIDRLFQEKFKDFEVSPNDEVWKKIQARKNKDRKRVIFIPFWYRIAGVAAILAVILSVGSVFVTDDSTKETIVSTEEELNDIKPLSSEKQNLDSKNSDDALVNTSDNNQFDSNEGTSESNKTNNQAITENSLTNDNKEEESSKKSEGENTFTTNSFKNPSVNKNNTEGITNINETKKEIDNVNDDYLRKDQTISKQKVTNTGSITDIQKTNTPQKNKEEKLSEFKKTNIENTIADNTISSDNKKQLVTDNKDNTNFKDSEDFIKNTEESIANNTGINKNRETEKTVSDEVIDKQDLDNGKKSIFDAIKEKEEKEAAVAKAEAKTIKRWNIAPNIAPVYYDSFGGSSIDSQFSDNNKQGEVNLSYGIQVAYAINEKLILRSGVSKVDVGYNTEDVGFGIASLGRENGLSNTQSIVVSDYQNGSVSLAPPPGDVNSEILVKSQNPGLLNHSIGYIEVPIELKYALTNSKVGIHMIGGVSTLFLEDDEVSIIAGSFRNENVARDQTVNDISFSGNIGIGFDYKLSDKFKINMEPIFKYQFNGFKDSADNFKPYYFGIYTGVSFRF</sequence>
<dbReference type="InterPro" id="IPR011250">
    <property type="entry name" value="OMP/PagP_B-barrel"/>
</dbReference>